<dbReference type="OrthoDB" id="7056813at2"/>
<dbReference type="Pfam" id="PF13305">
    <property type="entry name" value="TetR_C_33"/>
    <property type="match status" value="1"/>
</dbReference>
<dbReference type="PANTHER" id="PTHR30055:SF220">
    <property type="entry name" value="TETR-FAMILY REGULATORY PROTEIN"/>
    <property type="match status" value="1"/>
</dbReference>
<evidence type="ECO:0000256" key="4">
    <source>
        <dbReference type="PROSITE-ProRule" id="PRU00335"/>
    </source>
</evidence>
<dbReference type="EMBL" id="SKBM01000020">
    <property type="protein sequence ID" value="TCZ57183.1"/>
    <property type="molecule type" value="Genomic_DNA"/>
</dbReference>
<dbReference type="PRINTS" id="PR00455">
    <property type="entry name" value="HTHTETR"/>
</dbReference>
<keyword evidence="1" id="KW-0805">Transcription regulation</keyword>
<evidence type="ECO:0000259" key="5">
    <source>
        <dbReference type="PROSITE" id="PS50977"/>
    </source>
</evidence>
<evidence type="ECO:0000256" key="2">
    <source>
        <dbReference type="ARBA" id="ARBA00023125"/>
    </source>
</evidence>
<keyword evidence="7" id="KW-1185">Reference proteome</keyword>
<keyword evidence="3" id="KW-0804">Transcription</keyword>
<accession>A0A4R4D9V8</accession>
<feature type="domain" description="HTH tetR-type" evidence="5">
    <location>
        <begin position="14"/>
        <end position="74"/>
    </location>
</feature>
<dbReference type="AlphaFoldDB" id="A0A4R4D9V8"/>
<dbReference type="GO" id="GO:0000976">
    <property type="term" value="F:transcription cis-regulatory region binding"/>
    <property type="evidence" value="ECO:0007669"/>
    <property type="project" value="TreeGrafter"/>
</dbReference>
<dbReference type="RefSeq" id="WP_132292986.1">
    <property type="nucleotide sequence ID" value="NZ_SKBM01000020.1"/>
</dbReference>
<dbReference type="Gene3D" id="1.10.357.10">
    <property type="entry name" value="Tetracycline Repressor, domain 2"/>
    <property type="match status" value="1"/>
</dbReference>
<dbReference type="PANTHER" id="PTHR30055">
    <property type="entry name" value="HTH-TYPE TRANSCRIPTIONAL REGULATOR RUTR"/>
    <property type="match status" value="1"/>
</dbReference>
<evidence type="ECO:0000256" key="3">
    <source>
        <dbReference type="ARBA" id="ARBA00023163"/>
    </source>
</evidence>
<sequence length="197" mass="20564">MPPPRKPRRGYHHGNLHEALLDAAAALMAERGPEGFTLLDAARACGVSASAPYKHFADRAALLEVLAQRAGTRLNERLAAARDNGQTGPVQVFLRLGQAYLAFAREEPGLYLALYRPGARPPAPGASMLGDALADLGLGGGAAGEIAAQIWAISHGLASLERTGQLPLPAEYLLGTGVGRLLRGFAAERERAAVSAA</sequence>
<comment type="caution">
    <text evidence="6">The sequence shown here is derived from an EMBL/GenBank/DDBJ whole genome shotgun (WGS) entry which is preliminary data.</text>
</comment>
<dbReference type="InterPro" id="IPR036271">
    <property type="entry name" value="Tet_transcr_reg_TetR-rel_C_sf"/>
</dbReference>
<gene>
    <name evidence="6" type="ORF">EXY23_18775</name>
</gene>
<organism evidence="6 7">
    <name type="scientific">Roseicella aquatilis</name>
    <dbReference type="NCBI Taxonomy" id="2527868"/>
    <lineage>
        <taxon>Bacteria</taxon>
        <taxon>Pseudomonadati</taxon>
        <taxon>Pseudomonadota</taxon>
        <taxon>Alphaproteobacteria</taxon>
        <taxon>Acetobacterales</taxon>
        <taxon>Roseomonadaceae</taxon>
        <taxon>Roseicella</taxon>
    </lineage>
</organism>
<dbReference type="SUPFAM" id="SSF48498">
    <property type="entry name" value="Tetracyclin repressor-like, C-terminal domain"/>
    <property type="match status" value="1"/>
</dbReference>
<dbReference type="InterPro" id="IPR025996">
    <property type="entry name" value="MT1864/Rv1816-like_C"/>
</dbReference>
<dbReference type="PROSITE" id="PS50977">
    <property type="entry name" value="HTH_TETR_2"/>
    <property type="match status" value="1"/>
</dbReference>
<dbReference type="InterPro" id="IPR009057">
    <property type="entry name" value="Homeodomain-like_sf"/>
</dbReference>
<evidence type="ECO:0000313" key="7">
    <source>
        <dbReference type="Proteomes" id="UP000295023"/>
    </source>
</evidence>
<proteinExistence type="predicted"/>
<name>A0A4R4D9V8_9PROT</name>
<reference evidence="6 7" key="1">
    <citation type="submission" date="2019-03" db="EMBL/GenBank/DDBJ databases">
        <title>Paracraurococcus aquatilis NE82 genome sequence.</title>
        <authorList>
            <person name="Zhao Y."/>
            <person name="Du Z."/>
        </authorList>
    </citation>
    <scope>NUCLEOTIDE SEQUENCE [LARGE SCALE GENOMIC DNA]</scope>
    <source>
        <strain evidence="6 7">NE82</strain>
    </source>
</reference>
<dbReference type="InterPro" id="IPR050109">
    <property type="entry name" value="HTH-type_TetR-like_transc_reg"/>
</dbReference>
<evidence type="ECO:0000256" key="1">
    <source>
        <dbReference type="ARBA" id="ARBA00023015"/>
    </source>
</evidence>
<feature type="DNA-binding region" description="H-T-H motif" evidence="4">
    <location>
        <begin position="37"/>
        <end position="56"/>
    </location>
</feature>
<evidence type="ECO:0000313" key="6">
    <source>
        <dbReference type="EMBL" id="TCZ57183.1"/>
    </source>
</evidence>
<protein>
    <submittedName>
        <fullName evidence="6">TetR family transcriptional regulator</fullName>
    </submittedName>
</protein>
<dbReference type="Proteomes" id="UP000295023">
    <property type="component" value="Unassembled WGS sequence"/>
</dbReference>
<dbReference type="SUPFAM" id="SSF46689">
    <property type="entry name" value="Homeodomain-like"/>
    <property type="match status" value="1"/>
</dbReference>
<dbReference type="Pfam" id="PF00440">
    <property type="entry name" value="TetR_N"/>
    <property type="match status" value="1"/>
</dbReference>
<keyword evidence="2 4" id="KW-0238">DNA-binding</keyword>
<dbReference type="GO" id="GO:0003700">
    <property type="term" value="F:DNA-binding transcription factor activity"/>
    <property type="evidence" value="ECO:0007669"/>
    <property type="project" value="TreeGrafter"/>
</dbReference>
<dbReference type="InterPro" id="IPR001647">
    <property type="entry name" value="HTH_TetR"/>
</dbReference>